<name>A0A2Z7BA08_9LAMI</name>
<accession>A0A2Z7BA08</accession>
<sequence length="199" mass="22802">MADEPVFPFTDERDKIMVKKNYNPFPGGIRVPDRRGTPELDWSKISSWNSKGTLKLIQQFTSRVQGTQSWFTSLEQEQHEDQAQNVEVQNGSSADKVQCTRAVIECEAVYKSKLINSVLADGLDEVSEWIKRTSKHTMALDEKNRADLIYQPAGRKPAGNRAKLVDKLRASKKLKRRKEQNKLCCRQKEAQMQNCSRTD</sequence>
<protein>
    <submittedName>
        <fullName evidence="1">ELMO domain-containing protein A</fullName>
    </submittedName>
</protein>
<gene>
    <name evidence="1" type="ORF">F511_31223</name>
</gene>
<proteinExistence type="predicted"/>
<organism evidence="1 2">
    <name type="scientific">Dorcoceras hygrometricum</name>
    <dbReference type="NCBI Taxonomy" id="472368"/>
    <lineage>
        <taxon>Eukaryota</taxon>
        <taxon>Viridiplantae</taxon>
        <taxon>Streptophyta</taxon>
        <taxon>Embryophyta</taxon>
        <taxon>Tracheophyta</taxon>
        <taxon>Spermatophyta</taxon>
        <taxon>Magnoliopsida</taxon>
        <taxon>eudicotyledons</taxon>
        <taxon>Gunneridae</taxon>
        <taxon>Pentapetalae</taxon>
        <taxon>asterids</taxon>
        <taxon>lamiids</taxon>
        <taxon>Lamiales</taxon>
        <taxon>Gesneriaceae</taxon>
        <taxon>Didymocarpoideae</taxon>
        <taxon>Trichosporeae</taxon>
        <taxon>Loxocarpinae</taxon>
        <taxon>Dorcoceras</taxon>
    </lineage>
</organism>
<dbReference type="EMBL" id="KV010010">
    <property type="protein sequence ID" value="KZV28756.1"/>
    <property type="molecule type" value="Genomic_DNA"/>
</dbReference>
<reference evidence="1 2" key="1">
    <citation type="journal article" date="2015" name="Proc. Natl. Acad. Sci. U.S.A.">
        <title>The resurrection genome of Boea hygrometrica: A blueprint for survival of dehydration.</title>
        <authorList>
            <person name="Xiao L."/>
            <person name="Yang G."/>
            <person name="Zhang L."/>
            <person name="Yang X."/>
            <person name="Zhao S."/>
            <person name="Ji Z."/>
            <person name="Zhou Q."/>
            <person name="Hu M."/>
            <person name="Wang Y."/>
            <person name="Chen M."/>
            <person name="Xu Y."/>
            <person name="Jin H."/>
            <person name="Xiao X."/>
            <person name="Hu G."/>
            <person name="Bao F."/>
            <person name="Hu Y."/>
            <person name="Wan P."/>
            <person name="Li L."/>
            <person name="Deng X."/>
            <person name="Kuang T."/>
            <person name="Xiang C."/>
            <person name="Zhu J.K."/>
            <person name="Oliver M.J."/>
            <person name="He Y."/>
        </authorList>
    </citation>
    <scope>NUCLEOTIDE SEQUENCE [LARGE SCALE GENOMIC DNA]</scope>
    <source>
        <strain evidence="2">cv. XS01</strain>
    </source>
</reference>
<evidence type="ECO:0000313" key="2">
    <source>
        <dbReference type="Proteomes" id="UP000250235"/>
    </source>
</evidence>
<dbReference type="AlphaFoldDB" id="A0A2Z7BA08"/>
<evidence type="ECO:0000313" key="1">
    <source>
        <dbReference type="EMBL" id="KZV28756.1"/>
    </source>
</evidence>
<dbReference type="Proteomes" id="UP000250235">
    <property type="component" value="Unassembled WGS sequence"/>
</dbReference>
<keyword evidence="2" id="KW-1185">Reference proteome</keyword>